<dbReference type="SUPFAM" id="SSF81891">
    <property type="entry name" value="Poly A polymerase C-terminal region-like"/>
    <property type="match status" value="1"/>
</dbReference>
<dbReference type="InterPro" id="IPR002646">
    <property type="entry name" value="PolA_pol_head_dom"/>
</dbReference>
<dbReference type="PANTHER" id="PTHR13734">
    <property type="entry name" value="TRNA-NUCLEOTIDYLTRANSFERASE"/>
    <property type="match status" value="1"/>
</dbReference>
<evidence type="ECO:0000256" key="1">
    <source>
        <dbReference type="ARBA" id="ARBA00007265"/>
    </source>
</evidence>
<evidence type="ECO:0000256" key="3">
    <source>
        <dbReference type="ARBA" id="ARBA00022884"/>
    </source>
</evidence>
<dbReference type="SUPFAM" id="SSF81301">
    <property type="entry name" value="Nucleotidyltransferase"/>
    <property type="match status" value="1"/>
</dbReference>
<keyword evidence="3 4" id="KW-0694">RNA-binding</keyword>
<organism evidence="6 7">
    <name type="scientific">Striga asiatica</name>
    <name type="common">Asiatic witchweed</name>
    <name type="synonym">Buchnera asiatica</name>
    <dbReference type="NCBI Taxonomy" id="4170"/>
    <lineage>
        <taxon>Eukaryota</taxon>
        <taxon>Viridiplantae</taxon>
        <taxon>Streptophyta</taxon>
        <taxon>Embryophyta</taxon>
        <taxon>Tracheophyta</taxon>
        <taxon>Spermatophyta</taxon>
        <taxon>Magnoliopsida</taxon>
        <taxon>eudicotyledons</taxon>
        <taxon>Gunneridae</taxon>
        <taxon>Pentapetalae</taxon>
        <taxon>asterids</taxon>
        <taxon>lamiids</taxon>
        <taxon>Lamiales</taxon>
        <taxon>Orobanchaceae</taxon>
        <taxon>Buchnereae</taxon>
        <taxon>Striga</taxon>
    </lineage>
</organism>
<comment type="caution">
    <text evidence="6">The sequence shown here is derived from an EMBL/GenBank/DDBJ whole genome shotgun (WGS) entry which is preliminary data.</text>
</comment>
<evidence type="ECO:0000256" key="4">
    <source>
        <dbReference type="RuleBase" id="RU003953"/>
    </source>
</evidence>
<dbReference type="GO" id="GO:0052927">
    <property type="term" value="F:CC tRNA cytidylyltransferase activity"/>
    <property type="evidence" value="ECO:0007669"/>
    <property type="project" value="TreeGrafter"/>
</dbReference>
<sequence length="569" mass="64907">MRLLNLFTSPCRAPHFSFPLNPFKFSLPSPLPPLHRRNRNPGGDSRLSDRVYCFCLSRGGSTVATMCPSPPSVHVKDRIDLTAKEEQIFDRLLQVLRHFNLQTQLRVAGGWVRDKLLGKECYDIDIALDNMMGKEFCEKVNEYLSSKGEEAQGVGVIQCNPDQSKHLETARMRLFDVWIDFVNLRSEDYSENSRIPTMRFGTAEEDAYRRDLTINSLFYNINTSSVEDFTKRGIEDLKAGKIVTPLPPKQTFLDDPLRVLRAIRFGARFGFLLDEELKIAAADNDVREAIADKISRERIGHEIDLMISGNQPLRAIFYITELQLFWAVFSLPSEVEPSTPEGCDRLCIAYMDATWRFLQSVGFSLNDDQWRLCLYAAMFLPLSNVIYREKKGKKIPVVSYLFKASLKLKNSDADIVISLHLAAQKFVHLIPSLISNENFQTLQVDKNALAIDVPISLQLRIQTGLILREIKDFWRASLMLSLLLNSEDIGLSKTELNGRIELYNRIENAVLEMVNGKDIMSVLELKTGGPVVKEWQQKLLQWQLAHPSGSADECIDWMRQNHSKRASTE</sequence>
<evidence type="ECO:0000256" key="2">
    <source>
        <dbReference type="ARBA" id="ARBA00022679"/>
    </source>
</evidence>
<proteinExistence type="inferred from homology"/>
<gene>
    <name evidence="6" type="ORF">STAS_14246</name>
</gene>
<dbReference type="GO" id="GO:0052929">
    <property type="term" value="F:ATP:3'-cytidine-cytidine-tRNA adenylyltransferase activity"/>
    <property type="evidence" value="ECO:0007669"/>
    <property type="project" value="TreeGrafter"/>
</dbReference>
<dbReference type="Gene3D" id="3.30.460.10">
    <property type="entry name" value="Beta Polymerase, domain 2"/>
    <property type="match status" value="1"/>
</dbReference>
<dbReference type="FunFam" id="3.30.460.10:FF:000019">
    <property type="entry name" value="tRNA nucleotidyltransferase cca2"/>
    <property type="match status" value="1"/>
</dbReference>
<dbReference type="GO" id="GO:0001680">
    <property type="term" value="P:tRNA 3'-terminal CCA addition"/>
    <property type="evidence" value="ECO:0007669"/>
    <property type="project" value="UniProtKB-ARBA"/>
</dbReference>
<dbReference type="AlphaFoldDB" id="A0A5A7Q0C3"/>
<feature type="domain" description="Poly A polymerase head" evidence="5">
    <location>
        <begin position="105"/>
        <end position="242"/>
    </location>
</feature>
<dbReference type="Gene3D" id="1.10.3090.10">
    <property type="entry name" value="cca-adding enzyme, domain 2"/>
    <property type="match status" value="1"/>
</dbReference>
<name>A0A5A7Q0C3_STRAF</name>
<dbReference type="PANTHER" id="PTHR13734:SF5">
    <property type="entry name" value="CCA TRNA NUCLEOTIDYLTRANSFERASE, MITOCHONDRIAL"/>
    <property type="match status" value="1"/>
</dbReference>
<dbReference type="Pfam" id="PF01743">
    <property type="entry name" value="PolyA_pol"/>
    <property type="match status" value="1"/>
</dbReference>
<evidence type="ECO:0000313" key="7">
    <source>
        <dbReference type="Proteomes" id="UP000325081"/>
    </source>
</evidence>
<dbReference type="Proteomes" id="UP000325081">
    <property type="component" value="Unassembled WGS sequence"/>
</dbReference>
<keyword evidence="2 4" id="KW-0808">Transferase</keyword>
<evidence type="ECO:0000259" key="5">
    <source>
        <dbReference type="Pfam" id="PF01743"/>
    </source>
</evidence>
<keyword evidence="7" id="KW-1185">Reference proteome</keyword>
<reference evidence="7" key="1">
    <citation type="journal article" date="2019" name="Curr. Biol.">
        <title>Genome Sequence of Striga asiatica Provides Insight into the Evolution of Plant Parasitism.</title>
        <authorList>
            <person name="Yoshida S."/>
            <person name="Kim S."/>
            <person name="Wafula E.K."/>
            <person name="Tanskanen J."/>
            <person name="Kim Y.M."/>
            <person name="Honaas L."/>
            <person name="Yang Z."/>
            <person name="Spallek T."/>
            <person name="Conn C.E."/>
            <person name="Ichihashi Y."/>
            <person name="Cheong K."/>
            <person name="Cui S."/>
            <person name="Der J.P."/>
            <person name="Gundlach H."/>
            <person name="Jiao Y."/>
            <person name="Hori C."/>
            <person name="Ishida J.K."/>
            <person name="Kasahara H."/>
            <person name="Kiba T."/>
            <person name="Kim M.S."/>
            <person name="Koo N."/>
            <person name="Laohavisit A."/>
            <person name="Lee Y.H."/>
            <person name="Lumba S."/>
            <person name="McCourt P."/>
            <person name="Mortimer J.C."/>
            <person name="Mutuku J.M."/>
            <person name="Nomura T."/>
            <person name="Sasaki-Sekimoto Y."/>
            <person name="Seto Y."/>
            <person name="Wang Y."/>
            <person name="Wakatake T."/>
            <person name="Sakakibara H."/>
            <person name="Demura T."/>
            <person name="Yamaguchi S."/>
            <person name="Yoneyama K."/>
            <person name="Manabe R.I."/>
            <person name="Nelson D.C."/>
            <person name="Schulman A.H."/>
            <person name="Timko M.P."/>
            <person name="dePamphilis C.W."/>
            <person name="Choi D."/>
            <person name="Shirasu K."/>
        </authorList>
    </citation>
    <scope>NUCLEOTIDE SEQUENCE [LARGE SCALE GENOMIC DNA]</scope>
    <source>
        <strain evidence="7">cv. UVA1</strain>
    </source>
</reference>
<evidence type="ECO:0000313" key="6">
    <source>
        <dbReference type="EMBL" id="GER37817.1"/>
    </source>
</evidence>
<dbReference type="EMBL" id="BKCP01005405">
    <property type="protein sequence ID" value="GER37817.1"/>
    <property type="molecule type" value="Genomic_DNA"/>
</dbReference>
<accession>A0A5A7Q0C3</accession>
<dbReference type="CDD" id="cd05398">
    <property type="entry name" value="NT_ClassII-CCAase"/>
    <property type="match status" value="1"/>
</dbReference>
<protein>
    <submittedName>
        <fullName evidence="6">CCA-adding enzyme</fullName>
    </submittedName>
</protein>
<comment type="similarity">
    <text evidence="1 4">Belongs to the tRNA nucleotidyltransferase/poly(A) polymerase family.</text>
</comment>
<dbReference type="InterPro" id="IPR043519">
    <property type="entry name" value="NT_sf"/>
</dbReference>
<dbReference type="OrthoDB" id="445712at2759"/>
<dbReference type="GO" id="GO:0003723">
    <property type="term" value="F:RNA binding"/>
    <property type="evidence" value="ECO:0007669"/>
    <property type="project" value="UniProtKB-KW"/>
</dbReference>
<dbReference type="GO" id="GO:0005739">
    <property type="term" value="C:mitochondrion"/>
    <property type="evidence" value="ECO:0007669"/>
    <property type="project" value="UniProtKB-ARBA"/>
</dbReference>